<dbReference type="SUPFAM" id="SSF52833">
    <property type="entry name" value="Thioredoxin-like"/>
    <property type="match status" value="1"/>
</dbReference>
<dbReference type="Proteomes" id="UP000809081">
    <property type="component" value="Unassembled WGS sequence"/>
</dbReference>
<evidence type="ECO:0000313" key="1">
    <source>
        <dbReference type="EMBL" id="MBM7635450.1"/>
    </source>
</evidence>
<keyword evidence="2" id="KW-1185">Reference proteome</keyword>
<dbReference type="InterPro" id="IPR036249">
    <property type="entry name" value="Thioredoxin-like_sf"/>
</dbReference>
<accession>A0ABS2PJ41</accession>
<dbReference type="EMBL" id="JAFBEI010000003">
    <property type="protein sequence ID" value="MBM7635450.1"/>
    <property type="molecule type" value="Genomic_DNA"/>
</dbReference>
<dbReference type="RefSeq" id="WP_205016400.1">
    <property type="nucleotide sequence ID" value="NZ_JAFBEI010000003.1"/>
</dbReference>
<reference evidence="1 2" key="1">
    <citation type="submission" date="2021-01" db="EMBL/GenBank/DDBJ databases">
        <title>Genomic Encyclopedia of Type Strains, Phase IV (KMG-IV): sequencing the most valuable type-strain genomes for metagenomic binning, comparative biology and taxonomic classification.</title>
        <authorList>
            <person name="Goeker M."/>
        </authorList>
    </citation>
    <scope>NUCLEOTIDE SEQUENCE [LARGE SCALE GENOMIC DNA]</scope>
    <source>
        <strain evidence="1 2">DSM 27513</strain>
    </source>
</reference>
<dbReference type="CDD" id="cd02947">
    <property type="entry name" value="TRX_family"/>
    <property type="match status" value="1"/>
</dbReference>
<dbReference type="Pfam" id="PF20207">
    <property type="entry name" value="DUF6568"/>
    <property type="match status" value="1"/>
</dbReference>
<comment type="caution">
    <text evidence="1">The sequence shown here is derived from an EMBL/GenBank/DDBJ whole genome shotgun (WGS) entry which is preliminary data.</text>
</comment>
<dbReference type="InterPro" id="IPR046698">
    <property type="entry name" value="PedC-like"/>
</dbReference>
<sequence length="161" mass="18302">MLLFKKIIAVIFLCLSLLLPYQTITVSATNSSSSDTTVQQEKHYTKLVEQSKLIEIDETKLQELEQGATPFVLYMGRPTCPYCRAFLPKLVKALKNSQTTVYYIDSQKHSGQTLQAFRDRYDLPYVPNLAVYQNQQQTKKLDSTSRATVAKLTSFLSHALD</sequence>
<gene>
    <name evidence="1" type="ORF">JOC31_000242</name>
</gene>
<name>A0ABS2PJ41_9STRE</name>
<protein>
    <submittedName>
        <fullName evidence="1">Bacteriocin transport accessory protein</fullName>
    </submittedName>
</protein>
<dbReference type="Gene3D" id="3.40.30.10">
    <property type="entry name" value="Glutaredoxin"/>
    <property type="match status" value="1"/>
</dbReference>
<organism evidence="1 2">
    <name type="scientific">Streptococcus saliviloxodontae</name>
    <dbReference type="NCBI Taxonomy" id="1349416"/>
    <lineage>
        <taxon>Bacteria</taxon>
        <taxon>Bacillati</taxon>
        <taxon>Bacillota</taxon>
        <taxon>Bacilli</taxon>
        <taxon>Lactobacillales</taxon>
        <taxon>Streptococcaceae</taxon>
        <taxon>Streptococcus</taxon>
    </lineage>
</organism>
<evidence type="ECO:0000313" key="2">
    <source>
        <dbReference type="Proteomes" id="UP000809081"/>
    </source>
</evidence>
<proteinExistence type="predicted"/>